<evidence type="ECO:0000313" key="2">
    <source>
        <dbReference type="EMBL" id="SNC67473.1"/>
    </source>
</evidence>
<organism evidence="2 3">
    <name type="scientific">Hymenobacter gelipurpurascens</name>
    <dbReference type="NCBI Taxonomy" id="89968"/>
    <lineage>
        <taxon>Bacteria</taxon>
        <taxon>Pseudomonadati</taxon>
        <taxon>Bacteroidota</taxon>
        <taxon>Cytophagia</taxon>
        <taxon>Cytophagales</taxon>
        <taxon>Hymenobacteraceae</taxon>
        <taxon>Hymenobacter</taxon>
    </lineage>
</organism>
<feature type="domain" description="Dienelactone hydrolase" evidence="1">
    <location>
        <begin position="75"/>
        <end position="283"/>
    </location>
</feature>
<keyword evidence="3" id="KW-1185">Reference proteome</keyword>
<dbReference type="GO" id="GO:0016787">
    <property type="term" value="F:hydrolase activity"/>
    <property type="evidence" value="ECO:0007669"/>
    <property type="project" value="InterPro"/>
</dbReference>
<dbReference type="PANTHER" id="PTHR46623:SF6">
    <property type="entry name" value="ALPHA_BETA-HYDROLASES SUPERFAMILY PROTEIN"/>
    <property type="match status" value="1"/>
</dbReference>
<dbReference type="AlphaFoldDB" id="A0A212TNC6"/>
<dbReference type="Proteomes" id="UP000198131">
    <property type="component" value="Unassembled WGS sequence"/>
</dbReference>
<dbReference type="Gene3D" id="3.40.50.1820">
    <property type="entry name" value="alpha/beta hydrolase"/>
    <property type="match status" value="1"/>
</dbReference>
<name>A0A212TNC6_9BACT</name>
<dbReference type="EMBL" id="FYEW01000001">
    <property type="protein sequence ID" value="SNC67473.1"/>
    <property type="molecule type" value="Genomic_DNA"/>
</dbReference>
<evidence type="ECO:0000259" key="1">
    <source>
        <dbReference type="Pfam" id="PF01738"/>
    </source>
</evidence>
<reference evidence="3" key="1">
    <citation type="submission" date="2017-06" db="EMBL/GenBank/DDBJ databases">
        <authorList>
            <person name="Varghese N."/>
            <person name="Submissions S."/>
        </authorList>
    </citation>
    <scope>NUCLEOTIDE SEQUENCE [LARGE SCALE GENOMIC DNA]</scope>
    <source>
        <strain evidence="3">DSM 11116</strain>
    </source>
</reference>
<gene>
    <name evidence="2" type="ORF">SAMN06265337_1963</name>
</gene>
<proteinExistence type="predicted"/>
<dbReference type="InterPro" id="IPR029058">
    <property type="entry name" value="AB_hydrolase_fold"/>
</dbReference>
<protein>
    <submittedName>
        <fullName evidence="2">Carboxymethylenebutenolidase</fullName>
    </submittedName>
</protein>
<dbReference type="Pfam" id="PF01738">
    <property type="entry name" value="DLH"/>
    <property type="match status" value="1"/>
</dbReference>
<dbReference type="OrthoDB" id="9771666at2"/>
<dbReference type="InterPro" id="IPR051049">
    <property type="entry name" value="Dienelactone_hydrolase-like"/>
</dbReference>
<dbReference type="PANTHER" id="PTHR46623">
    <property type="entry name" value="CARBOXYMETHYLENEBUTENOLIDASE-RELATED"/>
    <property type="match status" value="1"/>
</dbReference>
<sequence length="286" mass="30975">MDQRIINLFDEYTHAPLTRKEFMERLVKLAGGAALAAVALGVLEPGYAQAATTPADDNDLITEDVTWPGDAGVTMKGYLVYPKGKKKRGAVVVIHENRGLTPHIKDITRRVAKAGYLALGVDALSVFGGTPANEDEGRTLIGKLDKQQNLNNYLAALAYLRQRPDSNGKTGCVGFCWGGAMANSLATHDPKLNAAVAYYGTQPPAEEVSNIKAALMLHYAGLDERVNAGMVAYETALKAAGVKYEQYVYPNVNHAFNNDSSPARYNAEAAKLSWERTLKLFKAKLS</sequence>
<evidence type="ECO:0000313" key="3">
    <source>
        <dbReference type="Proteomes" id="UP000198131"/>
    </source>
</evidence>
<dbReference type="SUPFAM" id="SSF53474">
    <property type="entry name" value="alpha/beta-Hydrolases"/>
    <property type="match status" value="1"/>
</dbReference>
<accession>A0A212TNC6</accession>
<dbReference type="RefSeq" id="WP_088843221.1">
    <property type="nucleotide sequence ID" value="NZ_FYEW01000001.1"/>
</dbReference>
<dbReference type="InterPro" id="IPR002925">
    <property type="entry name" value="Dienelactn_hydro"/>
</dbReference>